<dbReference type="OrthoDB" id="7498222at2"/>
<accession>A0A558R1T1</accession>
<proteinExistence type="predicted"/>
<evidence type="ECO:0008006" key="3">
    <source>
        <dbReference type="Google" id="ProtNLM"/>
    </source>
</evidence>
<protein>
    <recommendedName>
        <fullName evidence="3">DUF2889 domain-containing protein</fullName>
    </recommendedName>
</protein>
<dbReference type="Proteomes" id="UP000318681">
    <property type="component" value="Unassembled WGS sequence"/>
</dbReference>
<dbReference type="RefSeq" id="WP_145152279.1">
    <property type="nucleotide sequence ID" value="NZ_VNIM01000048.1"/>
</dbReference>
<keyword evidence="2" id="KW-1185">Reference proteome</keyword>
<gene>
    <name evidence="1" type="ORF">FOY91_12455</name>
</gene>
<evidence type="ECO:0000313" key="1">
    <source>
        <dbReference type="EMBL" id="TVV73346.1"/>
    </source>
</evidence>
<organism evidence="1 2">
    <name type="scientific">Alterirhizorhabdus solaris</name>
    <dbReference type="NCBI Taxonomy" id="2529389"/>
    <lineage>
        <taxon>Bacteria</taxon>
        <taxon>Pseudomonadati</taxon>
        <taxon>Pseudomonadota</taxon>
        <taxon>Alphaproteobacteria</taxon>
        <taxon>Sphingomonadales</taxon>
        <taxon>Rhizorhabdaceae</taxon>
        <taxon>Alterirhizorhabdus</taxon>
    </lineage>
</organism>
<sequence length="239" mass="25532">MAPGETGYRRRILIEPAPGCVVAELEDDYHRMVVTLEHADGIVRRVTSEMKRRPWTSCPGAMAMLERTFTGVALADVVRRGDKTINCTHLYDLALFAAAHAGEGAAIAYDIVVTDAVEGQRSARLSRNGVPLLEWRLEGDLFLAPPALAGTRMAALGEWIARQDRATAEAGRILRWAAILALGRAMAIPAGLSATVFPSGACYTFQPETAQGATRLAGADVDFSRPGAEPLGDRAAAFG</sequence>
<reference evidence="1 2" key="1">
    <citation type="submission" date="2019-07" db="EMBL/GenBank/DDBJ databases">
        <title>Sphingomonas solaris sp. nov., isolated from a solar panel from Boston, Massachusetts.</title>
        <authorList>
            <person name="Tanner K."/>
            <person name="Pascual J."/>
            <person name="Mancuso C."/>
            <person name="Pereto J."/>
            <person name="Khalil A."/>
            <person name="Vilanova C."/>
        </authorList>
    </citation>
    <scope>NUCLEOTIDE SEQUENCE [LARGE SCALE GENOMIC DNA]</scope>
    <source>
        <strain evidence="1 2">R4DWN</strain>
    </source>
</reference>
<comment type="caution">
    <text evidence="1">The sequence shown here is derived from an EMBL/GenBank/DDBJ whole genome shotgun (WGS) entry which is preliminary data.</text>
</comment>
<dbReference type="EMBL" id="VNIM01000048">
    <property type="protein sequence ID" value="TVV73346.1"/>
    <property type="molecule type" value="Genomic_DNA"/>
</dbReference>
<evidence type="ECO:0000313" key="2">
    <source>
        <dbReference type="Proteomes" id="UP000318681"/>
    </source>
</evidence>
<dbReference type="AlphaFoldDB" id="A0A558R1T1"/>
<name>A0A558R1T1_9SPHN</name>